<sequence>MIENIDHTDPGDETLQRYRYQHAYGVMLALGALRGTGGIEFIGIYCEHHEDLLGELASGRTHAFQVKTRKKELGYWTLTEKALVKSIRRFIDLHQAHGAEVERFVFVSNTELREVEADAKDEIKATSPKLLLDACRRCTDPADLPAGVAVGFEKLRAACKCDAATLLTVLKRTEFALGPDLFGFEAELIADVLPSHAECTHMTPGQLRRLVRELVEQFTHASGLPVDADARVLPGGDVKRGVTMPRTKRVAIADIATTLSRARSGRRGSGVALEGDLASSPLRDGHQVLVKKLEAGGLEEQVTSMKRRLLSAFEWVREQQQIDIAVATEDLRQLESIVEGVYADEHVTASQLPPPWGKQLYVAIRDEFRRIAAEEQSKVCNQDSDRLFGILGLLTEDCRIWWSPRFDVKAAS</sequence>
<reference evidence="5" key="2">
    <citation type="journal article" date="2019" name="Int. J. Syst. Evol. Microbiol.">
        <title>The Global Catalogue of Microorganisms (GCM) 10K type strain sequencing project: providing services to taxonomists for standard genome sequencing and annotation.</title>
        <authorList>
            <consortium name="The Broad Institute Genomics Platform"/>
            <consortium name="The Broad Institute Genome Sequencing Center for Infectious Disease"/>
            <person name="Wu L."/>
            <person name="Ma J."/>
        </authorList>
    </citation>
    <scope>NUCLEOTIDE SEQUENCE [LARGE SCALE GENOMIC DNA]</scope>
    <source>
        <strain evidence="5">CGMCC 1.18437</strain>
    </source>
</reference>
<dbReference type="Proteomes" id="UP000539473">
    <property type="component" value="Unassembled WGS sequence"/>
</dbReference>
<proteinExistence type="predicted"/>
<organism evidence="3 4">
    <name type="scientific">Deinococcus metalli</name>
    <dbReference type="NCBI Taxonomy" id="1141878"/>
    <lineage>
        <taxon>Bacteria</taxon>
        <taxon>Thermotogati</taxon>
        <taxon>Deinococcota</taxon>
        <taxon>Deinococci</taxon>
        <taxon>Deinococcales</taxon>
        <taxon>Deinococcaceae</taxon>
        <taxon>Deinococcus</taxon>
    </lineage>
</organism>
<evidence type="ECO:0000313" key="3">
    <source>
        <dbReference type="EMBL" id="MBB5378580.1"/>
    </source>
</evidence>
<protein>
    <recommendedName>
        <fullName evidence="1">CD-NTase associated protein 4-like DNA endonuclease domain-containing protein</fullName>
    </recommendedName>
</protein>
<dbReference type="Proteomes" id="UP000619376">
    <property type="component" value="Unassembled WGS sequence"/>
</dbReference>
<comment type="caution">
    <text evidence="3">The sequence shown here is derived from an EMBL/GenBank/DDBJ whole genome shotgun (WGS) entry which is preliminary data.</text>
</comment>
<evidence type="ECO:0000259" key="1">
    <source>
        <dbReference type="Pfam" id="PF14130"/>
    </source>
</evidence>
<dbReference type="InterPro" id="IPR025382">
    <property type="entry name" value="Cap4-like_endonuclease_dom"/>
</dbReference>
<keyword evidence="5" id="KW-1185">Reference proteome</keyword>
<reference evidence="3 4" key="3">
    <citation type="submission" date="2020-08" db="EMBL/GenBank/DDBJ databases">
        <title>Genomic Encyclopedia of Type Strains, Phase IV (KMG-IV): sequencing the most valuable type-strain genomes for metagenomic binning, comparative biology and taxonomic classification.</title>
        <authorList>
            <person name="Goeker M."/>
        </authorList>
    </citation>
    <scope>NUCLEOTIDE SEQUENCE [LARGE SCALE GENOMIC DNA]</scope>
    <source>
        <strain evidence="3 4">DSM 27521</strain>
    </source>
</reference>
<evidence type="ECO:0000313" key="5">
    <source>
        <dbReference type="Proteomes" id="UP000619376"/>
    </source>
</evidence>
<accession>A0A7W8KI52</accession>
<dbReference type="EMBL" id="BNAJ01000012">
    <property type="protein sequence ID" value="GHF58766.1"/>
    <property type="molecule type" value="Genomic_DNA"/>
</dbReference>
<reference evidence="2" key="4">
    <citation type="submission" date="2024-05" db="EMBL/GenBank/DDBJ databases">
        <authorList>
            <person name="Sun Q."/>
            <person name="Zhou Y."/>
        </authorList>
    </citation>
    <scope>NUCLEOTIDE SEQUENCE</scope>
    <source>
        <strain evidence="2">CGMCC 1.18437</strain>
    </source>
</reference>
<dbReference type="GO" id="GO:0004518">
    <property type="term" value="F:nuclease activity"/>
    <property type="evidence" value="ECO:0007669"/>
    <property type="project" value="InterPro"/>
</dbReference>
<gene>
    <name evidence="2" type="ORF">GCM10017781_38830</name>
    <name evidence="3" type="ORF">HNQ07_004087</name>
</gene>
<evidence type="ECO:0000313" key="4">
    <source>
        <dbReference type="Proteomes" id="UP000539473"/>
    </source>
</evidence>
<dbReference type="Pfam" id="PF14130">
    <property type="entry name" value="Cap4_nuclease"/>
    <property type="match status" value="1"/>
</dbReference>
<dbReference type="EMBL" id="JACHFK010000013">
    <property type="protein sequence ID" value="MBB5378580.1"/>
    <property type="molecule type" value="Genomic_DNA"/>
</dbReference>
<feature type="domain" description="CD-NTase associated protein 4-like DNA endonuclease" evidence="1">
    <location>
        <begin position="9"/>
        <end position="125"/>
    </location>
</feature>
<evidence type="ECO:0000313" key="2">
    <source>
        <dbReference type="EMBL" id="GHF58766.1"/>
    </source>
</evidence>
<reference evidence="2" key="1">
    <citation type="journal article" date="2014" name="Int. J. Syst. Evol. Microbiol.">
        <title>Complete genome of a new Firmicutes species belonging to the dominant human colonic microbiota ('Ruminococcus bicirculans') reveals two chromosomes and a selective capacity to utilize plant glucans.</title>
        <authorList>
            <consortium name="NISC Comparative Sequencing Program"/>
            <person name="Wegmann U."/>
            <person name="Louis P."/>
            <person name="Goesmann A."/>
            <person name="Henrissat B."/>
            <person name="Duncan S.H."/>
            <person name="Flint H.J."/>
        </authorList>
    </citation>
    <scope>NUCLEOTIDE SEQUENCE</scope>
    <source>
        <strain evidence="2">CGMCC 1.18437</strain>
    </source>
</reference>
<dbReference type="AlphaFoldDB" id="A0A7W8KI52"/>
<dbReference type="RefSeq" id="WP_184115162.1">
    <property type="nucleotide sequence ID" value="NZ_BNAJ01000012.1"/>
</dbReference>
<name>A0A7W8KI52_9DEIO</name>